<dbReference type="EMBL" id="RCBY01000513">
    <property type="protein sequence ID" value="RQH17269.1"/>
    <property type="molecule type" value="Genomic_DNA"/>
</dbReference>
<keyword evidence="2" id="KW-1185">Reference proteome</keyword>
<reference evidence="1 2" key="1">
    <citation type="journal article" date="2018" name="ACS Chem. Biol.">
        <title>Ketoreductase domain dysfunction expands chemodiversity: malyngamide biosynthesis in the cyanobacterium Okeania hirsuta.</title>
        <authorList>
            <person name="Moss N.A."/>
            <person name="Leao T."/>
            <person name="Rankin M."/>
            <person name="McCullough T.M."/>
            <person name="Qu P."/>
            <person name="Korobeynikov A."/>
            <person name="Smith J.L."/>
            <person name="Gerwick L."/>
            <person name="Gerwick W.H."/>
        </authorList>
    </citation>
    <scope>NUCLEOTIDE SEQUENCE [LARGE SCALE GENOMIC DNA]</scope>
    <source>
        <strain evidence="1 2">PAB10Feb10-1</strain>
    </source>
</reference>
<name>A0A3N6PQ13_9CYAN</name>
<sequence length="126" mass="14795">YGYDIDVMGIVSNQVYVRWFEDLRTEFLARYWPYEQMLEDNISPVLARTEVDYKYPLKIGEQITGKLWVDSFSRAKWVMSFEISSADRVFCVGKQMGYVVDLSRKRPVPMPEGLMEKYESAKADLL</sequence>
<dbReference type="Pfam" id="PF13279">
    <property type="entry name" value="4HBT_2"/>
    <property type="match status" value="1"/>
</dbReference>
<dbReference type="InterPro" id="IPR029069">
    <property type="entry name" value="HotDog_dom_sf"/>
</dbReference>
<comment type="caution">
    <text evidence="1">The sequence shown here is derived from an EMBL/GenBank/DDBJ whole genome shotgun (WGS) entry which is preliminary data.</text>
</comment>
<dbReference type="OrthoDB" id="9800856at2"/>
<dbReference type="CDD" id="cd00586">
    <property type="entry name" value="4HBT"/>
    <property type="match status" value="1"/>
</dbReference>
<evidence type="ECO:0000313" key="2">
    <source>
        <dbReference type="Proteomes" id="UP000269154"/>
    </source>
</evidence>
<evidence type="ECO:0000313" key="1">
    <source>
        <dbReference type="EMBL" id="RQH17269.1"/>
    </source>
</evidence>
<accession>A0A3N6PQ13</accession>
<dbReference type="GO" id="GO:0047617">
    <property type="term" value="F:fatty acyl-CoA hydrolase activity"/>
    <property type="evidence" value="ECO:0007669"/>
    <property type="project" value="TreeGrafter"/>
</dbReference>
<dbReference type="SUPFAM" id="SSF54637">
    <property type="entry name" value="Thioesterase/thiol ester dehydrase-isomerase"/>
    <property type="match status" value="1"/>
</dbReference>
<gene>
    <name evidence="1" type="ORF">D5R40_33470</name>
</gene>
<feature type="non-terminal residue" evidence="1">
    <location>
        <position position="1"/>
    </location>
</feature>
<proteinExistence type="predicted"/>
<organism evidence="1 2">
    <name type="scientific">Okeania hirsuta</name>
    <dbReference type="NCBI Taxonomy" id="1458930"/>
    <lineage>
        <taxon>Bacteria</taxon>
        <taxon>Bacillati</taxon>
        <taxon>Cyanobacteriota</taxon>
        <taxon>Cyanophyceae</taxon>
        <taxon>Oscillatoriophycideae</taxon>
        <taxon>Oscillatoriales</taxon>
        <taxon>Microcoleaceae</taxon>
        <taxon>Okeania</taxon>
    </lineage>
</organism>
<protein>
    <submittedName>
        <fullName evidence="1">Acyl-CoA thioesterase</fullName>
    </submittedName>
</protein>
<dbReference type="RefSeq" id="WP_134239665.1">
    <property type="nucleotide sequence ID" value="NZ_RCBY01000513.1"/>
</dbReference>
<dbReference type="PANTHER" id="PTHR31793:SF24">
    <property type="entry name" value="LONG-CHAIN ACYL-COA THIOESTERASE FADM"/>
    <property type="match status" value="1"/>
</dbReference>
<dbReference type="Proteomes" id="UP000269154">
    <property type="component" value="Unassembled WGS sequence"/>
</dbReference>
<dbReference type="InterPro" id="IPR050563">
    <property type="entry name" value="4-hydroxybenzoyl-CoA_TE"/>
</dbReference>
<dbReference type="AlphaFoldDB" id="A0A3N6PQ13"/>
<dbReference type="PANTHER" id="PTHR31793">
    <property type="entry name" value="4-HYDROXYBENZOYL-COA THIOESTERASE FAMILY MEMBER"/>
    <property type="match status" value="1"/>
</dbReference>
<dbReference type="Gene3D" id="3.10.129.10">
    <property type="entry name" value="Hotdog Thioesterase"/>
    <property type="match status" value="1"/>
</dbReference>